<dbReference type="GO" id="GO:0008983">
    <property type="term" value="F:protein-glutamate O-methyltransferase activity"/>
    <property type="evidence" value="ECO:0007669"/>
    <property type="project" value="UniProtKB-EC"/>
</dbReference>
<evidence type="ECO:0000256" key="5">
    <source>
        <dbReference type="ARBA" id="ARBA00022691"/>
    </source>
</evidence>
<dbReference type="SUPFAM" id="SSF53335">
    <property type="entry name" value="S-adenosyl-L-methionine-dependent methyltransferases"/>
    <property type="match status" value="1"/>
</dbReference>
<gene>
    <name evidence="7" type="primary">cheR_2</name>
    <name evidence="7" type="ORF">TRM7557_02761</name>
</gene>
<dbReference type="PRINTS" id="PR00996">
    <property type="entry name" value="CHERMTFRASE"/>
</dbReference>
<reference evidence="7 8" key="1">
    <citation type="submission" date="2015-09" db="EMBL/GenBank/DDBJ databases">
        <authorList>
            <consortium name="Swine Surveillance"/>
        </authorList>
    </citation>
    <scope>NUCLEOTIDE SEQUENCE [LARGE SCALE GENOMIC DNA]</scope>
    <source>
        <strain evidence="7 8">CECT 7557</strain>
    </source>
</reference>
<dbReference type="InterPro" id="IPR029063">
    <property type="entry name" value="SAM-dependent_MTases_sf"/>
</dbReference>
<evidence type="ECO:0000256" key="3">
    <source>
        <dbReference type="ARBA" id="ARBA00022603"/>
    </source>
</evidence>
<dbReference type="InterPro" id="IPR000780">
    <property type="entry name" value="CheR_MeTrfase"/>
</dbReference>
<accession>A0A0P1GEY1</accession>
<dbReference type="STRING" id="928856.SAMN04488049_10443"/>
<sequence>MPEKEIELQTSSFNKLRALIHQKTGITVADNRRGLLQSRLRGRLRETQEDSFTSYLDRVAKDANELQELIDRITTNETYCYRTPRIWDFFRDTFLPEFCDKKLPRPMRAWSAASSTGEEAHTIGIFCEDQRQTSSGFDYEVFGTDISSRVVRKAQEGRYVGKAIARLQREQPTLFERHMTGDKDAGFAVKPEIKSRLTFKLHNLIKPLGPSQKFDIVFLRNVLIYFSAEEQERILRNVARQMQPDAYLIIGESESLTRLDTAFQQVSPLIYSLETG</sequence>
<dbReference type="SUPFAM" id="SSF47757">
    <property type="entry name" value="Chemotaxis receptor methyltransferase CheR, N-terminal domain"/>
    <property type="match status" value="1"/>
</dbReference>
<dbReference type="InterPro" id="IPR050903">
    <property type="entry name" value="Bact_Chemotaxis_MeTrfase"/>
</dbReference>
<evidence type="ECO:0000256" key="2">
    <source>
        <dbReference type="ARBA" id="ARBA00012534"/>
    </source>
</evidence>
<organism evidence="7 8">
    <name type="scientific">Tritonibacter multivorans</name>
    <dbReference type="NCBI Taxonomy" id="928856"/>
    <lineage>
        <taxon>Bacteria</taxon>
        <taxon>Pseudomonadati</taxon>
        <taxon>Pseudomonadota</taxon>
        <taxon>Alphaproteobacteria</taxon>
        <taxon>Rhodobacterales</taxon>
        <taxon>Paracoccaceae</taxon>
        <taxon>Tritonibacter</taxon>
    </lineage>
</organism>
<dbReference type="PANTHER" id="PTHR24422:SF26">
    <property type="entry name" value="CHEMOTAXIS PROTEIN METHYLTRANSFERASE"/>
    <property type="match status" value="1"/>
</dbReference>
<dbReference type="InterPro" id="IPR036804">
    <property type="entry name" value="CheR_N_sf"/>
</dbReference>
<name>A0A0P1GEY1_9RHOB</name>
<evidence type="ECO:0000313" key="8">
    <source>
        <dbReference type="Proteomes" id="UP000052022"/>
    </source>
</evidence>
<dbReference type="Gene3D" id="3.40.50.150">
    <property type="entry name" value="Vaccinia Virus protein VP39"/>
    <property type="match status" value="1"/>
</dbReference>
<dbReference type="Gene3D" id="1.10.155.10">
    <property type="entry name" value="Chemotaxis receptor methyltransferase CheR, N-terminal domain"/>
    <property type="match status" value="1"/>
</dbReference>
<dbReference type="AlphaFoldDB" id="A0A0P1GEY1"/>
<comment type="catalytic activity">
    <reaction evidence="1">
        <text>L-glutamyl-[protein] + S-adenosyl-L-methionine = [protein]-L-glutamate 5-O-methyl ester + S-adenosyl-L-homocysteine</text>
        <dbReference type="Rhea" id="RHEA:24452"/>
        <dbReference type="Rhea" id="RHEA-COMP:10208"/>
        <dbReference type="Rhea" id="RHEA-COMP:10311"/>
        <dbReference type="ChEBI" id="CHEBI:29973"/>
        <dbReference type="ChEBI" id="CHEBI:57856"/>
        <dbReference type="ChEBI" id="CHEBI:59789"/>
        <dbReference type="ChEBI" id="CHEBI:82795"/>
        <dbReference type="EC" id="2.1.1.80"/>
    </reaction>
</comment>
<dbReference type="OrthoDB" id="9816309at2"/>
<dbReference type="InterPro" id="IPR022641">
    <property type="entry name" value="CheR_N"/>
</dbReference>
<dbReference type="EC" id="2.1.1.80" evidence="2"/>
<keyword evidence="8" id="KW-1185">Reference proteome</keyword>
<dbReference type="InterPro" id="IPR022642">
    <property type="entry name" value="CheR_C"/>
</dbReference>
<keyword evidence="3 7" id="KW-0489">Methyltransferase</keyword>
<dbReference type="EMBL" id="CYSD01000039">
    <property type="protein sequence ID" value="CUH80183.1"/>
    <property type="molecule type" value="Genomic_DNA"/>
</dbReference>
<dbReference type="PROSITE" id="PS50123">
    <property type="entry name" value="CHER"/>
    <property type="match status" value="1"/>
</dbReference>
<dbReference type="GO" id="GO:0032259">
    <property type="term" value="P:methylation"/>
    <property type="evidence" value="ECO:0007669"/>
    <property type="project" value="UniProtKB-KW"/>
</dbReference>
<protein>
    <recommendedName>
        <fullName evidence="2">protein-glutamate O-methyltransferase</fullName>
        <ecNumber evidence="2">2.1.1.80</ecNumber>
    </recommendedName>
</protein>
<dbReference type="Proteomes" id="UP000052022">
    <property type="component" value="Unassembled WGS sequence"/>
</dbReference>
<evidence type="ECO:0000313" key="7">
    <source>
        <dbReference type="EMBL" id="CUH80183.1"/>
    </source>
</evidence>
<keyword evidence="4 7" id="KW-0808">Transferase</keyword>
<dbReference type="RefSeq" id="WP_058290796.1">
    <property type="nucleotide sequence ID" value="NZ_CYSD01000039.1"/>
</dbReference>
<evidence type="ECO:0000259" key="6">
    <source>
        <dbReference type="PROSITE" id="PS50123"/>
    </source>
</evidence>
<evidence type="ECO:0000256" key="1">
    <source>
        <dbReference type="ARBA" id="ARBA00001541"/>
    </source>
</evidence>
<dbReference type="Pfam" id="PF03705">
    <property type="entry name" value="CheR_N"/>
    <property type="match status" value="1"/>
</dbReference>
<proteinExistence type="predicted"/>
<dbReference type="Pfam" id="PF01739">
    <property type="entry name" value="CheR"/>
    <property type="match status" value="1"/>
</dbReference>
<keyword evidence="5" id="KW-0949">S-adenosyl-L-methionine</keyword>
<dbReference type="PANTHER" id="PTHR24422">
    <property type="entry name" value="CHEMOTAXIS PROTEIN METHYLTRANSFERASE"/>
    <property type="match status" value="1"/>
</dbReference>
<dbReference type="SMART" id="SM00138">
    <property type="entry name" value="MeTrc"/>
    <property type="match status" value="1"/>
</dbReference>
<feature type="domain" description="CheR-type methyltransferase" evidence="6">
    <location>
        <begin position="1"/>
        <end position="276"/>
    </location>
</feature>
<evidence type="ECO:0000256" key="4">
    <source>
        <dbReference type="ARBA" id="ARBA00022679"/>
    </source>
</evidence>